<evidence type="ECO:0000259" key="4">
    <source>
        <dbReference type="PROSITE" id="PS50234"/>
    </source>
</evidence>
<feature type="compositionally biased region" description="Basic and acidic residues" evidence="2">
    <location>
        <begin position="496"/>
        <end position="511"/>
    </location>
</feature>
<keyword evidence="1" id="KW-0802">TPR repeat</keyword>
<dbReference type="InterPro" id="IPR036465">
    <property type="entry name" value="vWFA_dom_sf"/>
</dbReference>
<dbReference type="SUPFAM" id="SSF48452">
    <property type="entry name" value="TPR-like"/>
    <property type="match status" value="1"/>
</dbReference>
<feature type="transmembrane region" description="Helical" evidence="3">
    <location>
        <begin position="60"/>
        <end position="79"/>
    </location>
</feature>
<dbReference type="InterPro" id="IPR011990">
    <property type="entry name" value="TPR-like_helical_dom_sf"/>
</dbReference>
<keyword evidence="3" id="KW-0472">Membrane</keyword>
<dbReference type="PANTHER" id="PTHR22550:SF14">
    <property type="entry name" value="VWFA DOMAIN-CONTAINING PROTEIN"/>
    <property type="match status" value="1"/>
</dbReference>
<dbReference type="InterPro" id="IPR050768">
    <property type="entry name" value="UPF0353/GerABKA_families"/>
</dbReference>
<dbReference type="PROSITE" id="PS50293">
    <property type="entry name" value="TPR_REGION"/>
    <property type="match status" value="1"/>
</dbReference>
<dbReference type="PROSITE" id="PS50005">
    <property type="entry name" value="TPR"/>
    <property type="match status" value="1"/>
</dbReference>
<gene>
    <name evidence="5" type="ORF">HCU74_18660</name>
</gene>
<dbReference type="InterPro" id="IPR002035">
    <property type="entry name" value="VWF_A"/>
</dbReference>
<evidence type="ECO:0000256" key="2">
    <source>
        <dbReference type="SAM" id="MobiDB-lite"/>
    </source>
</evidence>
<dbReference type="SMART" id="SM00327">
    <property type="entry name" value="VWA"/>
    <property type="match status" value="1"/>
</dbReference>
<dbReference type="Pfam" id="PF13519">
    <property type="entry name" value="VWA_2"/>
    <property type="match status" value="1"/>
</dbReference>
<feature type="domain" description="VWFA" evidence="4">
    <location>
        <begin position="92"/>
        <end position="288"/>
    </location>
</feature>
<dbReference type="RefSeq" id="WP_168451953.1">
    <property type="nucleotide sequence ID" value="NZ_JAAWWK010000008.1"/>
</dbReference>
<keyword evidence="3" id="KW-0812">Transmembrane</keyword>
<keyword evidence="6" id="KW-1185">Reference proteome</keyword>
<dbReference type="PROSITE" id="PS50234">
    <property type="entry name" value="VWFA"/>
    <property type="match status" value="1"/>
</dbReference>
<keyword evidence="3" id="KW-1133">Transmembrane helix</keyword>
<dbReference type="SUPFAM" id="SSF53300">
    <property type="entry name" value="vWA-like"/>
    <property type="match status" value="1"/>
</dbReference>
<dbReference type="Gene3D" id="3.40.50.410">
    <property type="entry name" value="von Willebrand factor, type A domain"/>
    <property type="match status" value="1"/>
</dbReference>
<feature type="compositionally biased region" description="Basic and acidic residues" evidence="2">
    <location>
        <begin position="525"/>
        <end position="548"/>
    </location>
</feature>
<feature type="compositionally biased region" description="Polar residues" evidence="2">
    <location>
        <begin position="549"/>
        <end position="566"/>
    </location>
</feature>
<dbReference type="Gene3D" id="1.25.40.10">
    <property type="entry name" value="Tetratricopeptide repeat domain"/>
    <property type="match status" value="1"/>
</dbReference>
<evidence type="ECO:0000313" key="5">
    <source>
        <dbReference type="EMBL" id="NKI19433.1"/>
    </source>
</evidence>
<dbReference type="InterPro" id="IPR019734">
    <property type="entry name" value="TPR_rpt"/>
</dbReference>
<protein>
    <submittedName>
        <fullName evidence="5">VWA domain-containing protein</fullName>
    </submittedName>
</protein>
<feature type="region of interest" description="Disordered" evidence="2">
    <location>
        <begin position="441"/>
        <end position="604"/>
    </location>
</feature>
<dbReference type="Proteomes" id="UP000765845">
    <property type="component" value="Unassembled WGS sequence"/>
</dbReference>
<feature type="transmembrane region" description="Helical" evidence="3">
    <location>
        <begin position="12"/>
        <end position="28"/>
    </location>
</feature>
<feature type="compositionally biased region" description="Polar residues" evidence="2">
    <location>
        <begin position="573"/>
        <end position="604"/>
    </location>
</feature>
<feature type="compositionally biased region" description="Low complexity" evidence="2">
    <location>
        <begin position="441"/>
        <end position="486"/>
    </location>
</feature>
<dbReference type="PANTHER" id="PTHR22550">
    <property type="entry name" value="SPORE GERMINATION PROTEIN"/>
    <property type="match status" value="1"/>
</dbReference>
<name>A0ABX1GLT9_9GAMM</name>
<evidence type="ECO:0000313" key="6">
    <source>
        <dbReference type="Proteomes" id="UP000765845"/>
    </source>
</evidence>
<dbReference type="EMBL" id="JAAWWK010000008">
    <property type="protein sequence ID" value="NKI19433.1"/>
    <property type="molecule type" value="Genomic_DNA"/>
</dbReference>
<accession>A0ABX1GLT9</accession>
<evidence type="ECO:0000256" key="3">
    <source>
        <dbReference type="SAM" id="Phobius"/>
    </source>
</evidence>
<dbReference type="SMART" id="SM00028">
    <property type="entry name" value="TPR"/>
    <property type="match status" value="1"/>
</dbReference>
<reference evidence="5 6" key="1">
    <citation type="submission" date="2020-04" db="EMBL/GenBank/DDBJ databases">
        <authorList>
            <person name="Yoon J."/>
        </authorList>
    </citation>
    <scope>NUCLEOTIDE SEQUENCE [LARGE SCALE GENOMIC DNA]</scope>
    <source>
        <strain evidence="5 6">KMU-166</strain>
    </source>
</reference>
<dbReference type="Pfam" id="PF00515">
    <property type="entry name" value="TPR_1"/>
    <property type="match status" value="1"/>
</dbReference>
<feature type="repeat" description="TPR" evidence="1">
    <location>
        <begin position="396"/>
        <end position="429"/>
    </location>
</feature>
<comment type="caution">
    <text evidence="5">The sequence shown here is derived from an EMBL/GenBank/DDBJ whole genome shotgun (WGS) entry which is preliminary data.</text>
</comment>
<evidence type="ECO:0000256" key="1">
    <source>
        <dbReference type="PROSITE-ProRule" id="PRU00339"/>
    </source>
</evidence>
<sequence length="633" mass="69685">MSFDGFHLLRPELAWLAIPLLISVLLYLRGRQQQRQWRDHIDPALLPYLLHRGNQSQRSVWPATLVAALCFIALLGPSWEKVPSPVQRNTAGLVIVFDLSPSMLAEDVQPSRLQRAKFAVRDILRLREDGQTGLVAFAGDAFVVAPLTDDTNTLNTLLPALHPGMMPLAGSNPLSGLQAAAELLARAEVSNSKILLISDGIESWQMPALLEFAQASQHPLSVLGVGTEAGAPIPLAEGGFAQNERGDIIVATLATDYFKELASQGGGQYFNHQHLSEAALQQLVSGPLALAESEDSRRFEQWRDGGVWFSLLLIPLALLAYQRGTLAVVVIALLWQPQDTLASPWQTNDQRGAALLEEQPAAAAKVFDNPMWQGVAHYRAGEFDAAARAFAEVDSSDAHYNRGNALARAGQLDQALAAYERALELEPEHRDAASNKALLEQLQQQQQDQENQQEQQSDNSSQNGDSSGQQDSSRQDSSGNDQQQGEPSSDSNNAQRSDDAQQKVDSPKDDASQQEQTSEAPSGDEQSREEQQQLAEQHARSQDEHTDSAEQTESTKQQAAQAQPTETGDGEEQTQNSLAAGTQPLSEEQQAQEQWLRNIPDSSDQLLRNKFNYQYLQRRRRGEVPERENYAPY</sequence>
<organism evidence="5 6">
    <name type="scientific">Spongiibacter thalassae</name>
    <dbReference type="NCBI Taxonomy" id="2721624"/>
    <lineage>
        <taxon>Bacteria</taxon>
        <taxon>Pseudomonadati</taxon>
        <taxon>Pseudomonadota</taxon>
        <taxon>Gammaproteobacteria</taxon>
        <taxon>Cellvibrionales</taxon>
        <taxon>Spongiibacteraceae</taxon>
        <taxon>Spongiibacter</taxon>
    </lineage>
</organism>
<proteinExistence type="predicted"/>